<dbReference type="PANTHER" id="PTHR30146:SF153">
    <property type="entry name" value="LACTOSE OPERON REPRESSOR"/>
    <property type="match status" value="1"/>
</dbReference>
<dbReference type="InterPro" id="IPR000843">
    <property type="entry name" value="HTH_LacI"/>
</dbReference>
<evidence type="ECO:0000256" key="1">
    <source>
        <dbReference type="ARBA" id="ARBA00023015"/>
    </source>
</evidence>
<dbReference type="InterPro" id="IPR010982">
    <property type="entry name" value="Lambda_DNA-bd_dom_sf"/>
</dbReference>
<keyword evidence="3" id="KW-0804">Transcription</keyword>
<dbReference type="PROSITE" id="PS50932">
    <property type="entry name" value="HTH_LACI_2"/>
    <property type="match status" value="1"/>
</dbReference>
<accession>A0ABQ3LK14</accession>
<dbReference type="SMART" id="SM00354">
    <property type="entry name" value="HTH_LACI"/>
    <property type="match status" value="1"/>
</dbReference>
<comment type="caution">
    <text evidence="5">The sequence shown here is derived from an EMBL/GenBank/DDBJ whole genome shotgun (WGS) entry which is preliminary data.</text>
</comment>
<dbReference type="CDD" id="cd01545">
    <property type="entry name" value="PBP1_SalR"/>
    <property type="match status" value="1"/>
</dbReference>
<sequence length="335" mass="36161">MRVTIKDVSRVSGVSIKTVSRVLNKERYVGVETRAKVEAAVAELNFRPSTAARSLAGKRSFQIALICDNPSPYYVYEMQSGIRDRCAQDGVRMIAQPYDRNAATLLDDIENLVDATHVDGLILTPPVSDHPQVLDLLERRGVRFVRVSPGSAVDLASSTFIDNERAARVMTAHLLELGHRRIGFIAGHPSYATSGQRMRGYARALGQEGLSLDPILVREGSYDFASGARAAEALLALDVPPTAIFASSDDMAAGVLTVAHRRGLAVPGQLSVAGFDDAALAGFVWPPLTTIRQPTREMAYQAADLLLAPADAPIERREVAFELIVRESTGPVAQG</sequence>
<protein>
    <submittedName>
        <fullName evidence="5">LacI family transcriptional regulator</fullName>
    </submittedName>
</protein>
<evidence type="ECO:0000259" key="4">
    <source>
        <dbReference type="PROSITE" id="PS50932"/>
    </source>
</evidence>
<dbReference type="InterPro" id="IPR046335">
    <property type="entry name" value="LacI/GalR-like_sensor"/>
</dbReference>
<dbReference type="SUPFAM" id="SSF53822">
    <property type="entry name" value="Periplasmic binding protein-like I"/>
    <property type="match status" value="1"/>
</dbReference>
<keyword evidence="2" id="KW-0238">DNA-binding</keyword>
<evidence type="ECO:0000313" key="6">
    <source>
        <dbReference type="Proteomes" id="UP000652430"/>
    </source>
</evidence>
<name>A0ABQ3LK14_9SPHN</name>
<dbReference type="PANTHER" id="PTHR30146">
    <property type="entry name" value="LACI-RELATED TRANSCRIPTIONAL REPRESSOR"/>
    <property type="match status" value="1"/>
</dbReference>
<dbReference type="Gene3D" id="3.40.50.2300">
    <property type="match status" value="2"/>
</dbReference>
<dbReference type="PRINTS" id="PR00036">
    <property type="entry name" value="HTHLACI"/>
</dbReference>
<dbReference type="Gene3D" id="1.10.260.40">
    <property type="entry name" value="lambda repressor-like DNA-binding domains"/>
    <property type="match status" value="1"/>
</dbReference>
<organism evidence="5 6">
    <name type="scientific">Sphingomonas glacialis</name>
    <dbReference type="NCBI Taxonomy" id="658225"/>
    <lineage>
        <taxon>Bacteria</taxon>
        <taxon>Pseudomonadati</taxon>
        <taxon>Pseudomonadota</taxon>
        <taxon>Alphaproteobacteria</taxon>
        <taxon>Sphingomonadales</taxon>
        <taxon>Sphingomonadaceae</taxon>
        <taxon>Sphingomonas</taxon>
    </lineage>
</organism>
<keyword evidence="6" id="KW-1185">Reference proteome</keyword>
<proteinExistence type="predicted"/>
<dbReference type="EMBL" id="BNAQ01000003">
    <property type="protein sequence ID" value="GHH17742.1"/>
    <property type="molecule type" value="Genomic_DNA"/>
</dbReference>
<reference evidence="6" key="1">
    <citation type="journal article" date="2019" name="Int. J. Syst. Evol. Microbiol.">
        <title>The Global Catalogue of Microorganisms (GCM) 10K type strain sequencing project: providing services to taxonomists for standard genome sequencing and annotation.</title>
        <authorList>
            <consortium name="The Broad Institute Genomics Platform"/>
            <consortium name="The Broad Institute Genome Sequencing Center for Infectious Disease"/>
            <person name="Wu L."/>
            <person name="Ma J."/>
        </authorList>
    </citation>
    <scope>NUCLEOTIDE SEQUENCE [LARGE SCALE GENOMIC DNA]</scope>
    <source>
        <strain evidence="6">CGMCC 1.8957</strain>
    </source>
</reference>
<dbReference type="InterPro" id="IPR028082">
    <property type="entry name" value="Peripla_BP_I"/>
</dbReference>
<dbReference type="SUPFAM" id="SSF47413">
    <property type="entry name" value="lambda repressor-like DNA-binding domains"/>
    <property type="match status" value="1"/>
</dbReference>
<gene>
    <name evidence="5" type="ORF">GCM10008023_22620</name>
</gene>
<dbReference type="CDD" id="cd01392">
    <property type="entry name" value="HTH_LacI"/>
    <property type="match status" value="1"/>
</dbReference>
<keyword evidence="1" id="KW-0805">Transcription regulation</keyword>
<dbReference type="Pfam" id="PF00356">
    <property type="entry name" value="LacI"/>
    <property type="match status" value="1"/>
</dbReference>
<evidence type="ECO:0000313" key="5">
    <source>
        <dbReference type="EMBL" id="GHH17742.1"/>
    </source>
</evidence>
<dbReference type="Proteomes" id="UP000652430">
    <property type="component" value="Unassembled WGS sequence"/>
</dbReference>
<dbReference type="Pfam" id="PF13377">
    <property type="entry name" value="Peripla_BP_3"/>
    <property type="match status" value="1"/>
</dbReference>
<evidence type="ECO:0000256" key="2">
    <source>
        <dbReference type="ARBA" id="ARBA00023125"/>
    </source>
</evidence>
<evidence type="ECO:0000256" key="3">
    <source>
        <dbReference type="ARBA" id="ARBA00023163"/>
    </source>
</evidence>
<feature type="domain" description="HTH lacI-type" evidence="4">
    <location>
        <begin position="3"/>
        <end position="57"/>
    </location>
</feature>